<evidence type="ECO:0000313" key="10">
    <source>
        <dbReference type="Proteomes" id="UP000192727"/>
    </source>
</evidence>
<evidence type="ECO:0000256" key="3">
    <source>
        <dbReference type="ARBA" id="ARBA00022676"/>
    </source>
</evidence>
<keyword evidence="5 8" id="KW-0812">Transmembrane</keyword>
<feature type="transmembrane region" description="Helical" evidence="8">
    <location>
        <begin position="186"/>
        <end position="211"/>
    </location>
</feature>
<evidence type="ECO:0008006" key="11">
    <source>
        <dbReference type="Google" id="ProtNLM"/>
    </source>
</evidence>
<comment type="subcellular location">
    <subcellularLocation>
        <location evidence="1">Cell membrane</location>
        <topology evidence="1">Multi-pass membrane protein</topology>
    </subcellularLocation>
</comment>
<protein>
    <recommendedName>
        <fullName evidence="11">Glycosyltransferase RgtA/B/C/D-like domain-containing protein</fullName>
    </recommendedName>
</protein>
<gene>
    <name evidence="9" type="ORF">B7C51_18630</name>
</gene>
<dbReference type="PANTHER" id="PTHR33908">
    <property type="entry name" value="MANNOSYLTRANSFERASE YKCB-RELATED"/>
    <property type="match status" value="1"/>
</dbReference>
<keyword evidence="4" id="KW-0808">Transferase</keyword>
<dbReference type="GO" id="GO:0005886">
    <property type="term" value="C:plasma membrane"/>
    <property type="evidence" value="ECO:0007669"/>
    <property type="project" value="UniProtKB-SubCell"/>
</dbReference>
<keyword evidence="3" id="KW-0328">Glycosyltransferase</keyword>
<feature type="transmembrane region" description="Helical" evidence="8">
    <location>
        <begin position="130"/>
        <end position="150"/>
    </location>
</feature>
<evidence type="ECO:0000256" key="1">
    <source>
        <dbReference type="ARBA" id="ARBA00004651"/>
    </source>
</evidence>
<feature type="transmembrane region" description="Helical" evidence="8">
    <location>
        <begin position="356"/>
        <end position="373"/>
    </location>
</feature>
<evidence type="ECO:0000256" key="8">
    <source>
        <dbReference type="SAM" id="Phobius"/>
    </source>
</evidence>
<accession>A0A1V0UW03</accession>
<evidence type="ECO:0000256" key="6">
    <source>
        <dbReference type="ARBA" id="ARBA00022989"/>
    </source>
</evidence>
<evidence type="ECO:0000256" key="4">
    <source>
        <dbReference type="ARBA" id="ARBA00022679"/>
    </source>
</evidence>
<dbReference type="GO" id="GO:0016763">
    <property type="term" value="F:pentosyltransferase activity"/>
    <property type="evidence" value="ECO:0007669"/>
    <property type="project" value="TreeGrafter"/>
</dbReference>
<evidence type="ECO:0000256" key="2">
    <source>
        <dbReference type="ARBA" id="ARBA00022475"/>
    </source>
</evidence>
<evidence type="ECO:0000256" key="7">
    <source>
        <dbReference type="ARBA" id="ARBA00023136"/>
    </source>
</evidence>
<feature type="transmembrane region" description="Helical" evidence="8">
    <location>
        <begin position="157"/>
        <end position="174"/>
    </location>
</feature>
<sequence length="419" mass="47800">MTKKIGLGAMVLLILLTALGGYLRYVKTDWNKDILYSKTEYRLAGDEYGYDKSVRVLLEKGYYGFTPFSTPEGPNAFTTPGYTLFLAGIYTVFGYGEDPPLVAIQAIQNLLCLCTGFIFFWIAWRLFNNRFISCLIFFFCMIHPGFIYLSSYLFTETLYLFLLSAFALVMILHFQKGGGHEFLMGLLFGCTLLVRPVLFPFFLLLLGFMLLQKRKKKLSWRPILLLAGGLLLIMGPWWIRNLVTMGKMVILAEQAGNPLLWGSFPYNDNADVDPAIPPDELGKLAWQRIFQGFTQEFWLYLEWYTIGKAEYLINTVYTGFLHVTSAAEDLFYKNLAMAGGAGLVLSLLWNRKKKEFLWVLLLGLTGFVLYLPFAPTTRYFYAIVPFTFLGIACFVQLLVYIARGLVKKKIRKQQAGTGM</sequence>
<feature type="transmembrane region" description="Helical" evidence="8">
    <location>
        <begin position="223"/>
        <end position="239"/>
    </location>
</feature>
<dbReference type="EMBL" id="CP020557">
    <property type="protein sequence ID" value="ARF69395.1"/>
    <property type="molecule type" value="Genomic_DNA"/>
</dbReference>
<name>A0A1V0UW03_9BACL</name>
<dbReference type="Proteomes" id="UP000192727">
    <property type="component" value="Chromosome"/>
</dbReference>
<dbReference type="AlphaFoldDB" id="A0A1V0UW03"/>
<dbReference type="RefSeq" id="WP_083041067.1">
    <property type="nucleotide sequence ID" value="NZ_CP020557.1"/>
</dbReference>
<evidence type="ECO:0000313" key="9">
    <source>
        <dbReference type="EMBL" id="ARF69395.1"/>
    </source>
</evidence>
<feature type="transmembrane region" description="Helical" evidence="8">
    <location>
        <begin position="379"/>
        <end position="402"/>
    </location>
</feature>
<feature type="transmembrane region" description="Helical" evidence="8">
    <location>
        <begin position="330"/>
        <end position="349"/>
    </location>
</feature>
<dbReference type="GO" id="GO:0009103">
    <property type="term" value="P:lipopolysaccharide biosynthetic process"/>
    <property type="evidence" value="ECO:0007669"/>
    <property type="project" value="UniProtKB-ARBA"/>
</dbReference>
<keyword evidence="6 8" id="KW-1133">Transmembrane helix</keyword>
<keyword evidence="7 8" id="KW-0472">Membrane</keyword>
<dbReference type="PANTHER" id="PTHR33908:SF11">
    <property type="entry name" value="MEMBRANE PROTEIN"/>
    <property type="match status" value="1"/>
</dbReference>
<feature type="transmembrane region" description="Helical" evidence="8">
    <location>
        <begin position="102"/>
        <end position="124"/>
    </location>
</feature>
<dbReference type="InterPro" id="IPR050297">
    <property type="entry name" value="LipidA_mod_glycosyltrf_83"/>
</dbReference>
<evidence type="ECO:0000256" key="5">
    <source>
        <dbReference type="ARBA" id="ARBA00022692"/>
    </source>
</evidence>
<proteinExistence type="predicted"/>
<keyword evidence="2" id="KW-1003">Cell membrane</keyword>
<organism evidence="9 10">
    <name type="scientific">Paenibacillus larvae subsp. pulvifaciens</name>
    <dbReference type="NCBI Taxonomy" id="1477"/>
    <lineage>
        <taxon>Bacteria</taxon>
        <taxon>Bacillati</taxon>
        <taxon>Bacillota</taxon>
        <taxon>Bacilli</taxon>
        <taxon>Bacillales</taxon>
        <taxon>Paenibacillaceae</taxon>
        <taxon>Paenibacillus</taxon>
    </lineage>
</organism>
<reference evidence="9 10" key="1">
    <citation type="submission" date="2017-03" db="EMBL/GenBank/DDBJ databases">
        <title>Paenibacillus larvae genome sequencing.</title>
        <authorList>
            <person name="Dingman D.W."/>
        </authorList>
    </citation>
    <scope>NUCLEOTIDE SEQUENCE [LARGE SCALE GENOMIC DNA]</scope>
    <source>
        <strain evidence="9 10">SAG 10367</strain>
    </source>
</reference>